<name>A0A8S1GPG8_9PELO</name>
<evidence type="ECO:0000313" key="3">
    <source>
        <dbReference type="EMBL" id="CAD6185577.1"/>
    </source>
</evidence>
<gene>
    <name evidence="3" type="ORF">CAUJ_LOCUS1496</name>
</gene>
<keyword evidence="2" id="KW-1133">Transmembrane helix</keyword>
<sequence>MSYLYSPRNPTPPPSQRSKPDEKTISILTEEVTISVIGSAVCFIAYNSLFIAGQIWAAFGTLAYGIYYIPLFYALFKKHRQVLGYCLIAHAINVLATFGLGIFFFVEIFVPKIITNWLKSTYGGNIEKNGRHSELVNIARYTSIVMCIASMLFFVVHCYAFAFLSVKFRKGYKIGISGSSPSENSSMASLPIPEPIQLPRLSAAVISPEPSQGRPIAMEATAIPRVRQTVVERNLEPPIAIPRAALHQTHYSEATWRL</sequence>
<accession>A0A8S1GPG8</accession>
<feature type="transmembrane region" description="Helical" evidence="2">
    <location>
        <begin position="55"/>
        <end position="75"/>
    </location>
</feature>
<dbReference type="AlphaFoldDB" id="A0A8S1GPG8"/>
<feature type="region of interest" description="Disordered" evidence="1">
    <location>
        <begin position="1"/>
        <end position="20"/>
    </location>
</feature>
<reference evidence="3" key="1">
    <citation type="submission" date="2020-10" db="EMBL/GenBank/DDBJ databases">
        <authorList>
            <person name="Kikuchi T."/>
        </authorList>
    </citation>
    <scope>NUCLEOTIDE SEQUENCE</scope>
    <source>
        <strain evidence="3">NKZ352</strain>
    </source>
</reference>
<feature type="transmembrane region" description="Helical" evidence="2">
    <location>
        <begin position="138"/>
        <end position="164"/>
    </location>
</feature>
<evidence type="ECO:0000256" key="1">
    <source>
        <dbReference type="SAM" id="MobiDB-lite"/>
    </source>
</evidence>
<comment type="caution">
    <text evidence="3">The sequence shown here is derived from an EMBL/GenBank/DDBJ whole genome shotgun (WGS) entry which is preliminary data.</text>
</comment>
<evidence type="ECO:0000256" key="2">
    <source>
        <dbReference type="SAM" id="Phobius"/>
    </source>
</evidence>
<keyword evidence="2" id="KW-0472">Membrane</keyword>
<dbReference type="Proteomes" id="UP000835052">
    <property type="component" value="Unassembled WGS sequence"/>
</dbReference>
<organism evidence="3 4">
    <name type="scientific">Caenorhabditis auriculariae</name>
    <dbReference type="NCBI Taxonomy" id="2777116"/>
    <lineage>
        <taxon>Eukaryota</taxon>
        <taxon>Metazoa</taxon>
        <taxon>Ecdysozoa</taxon>
        <taxon>Nematoda</taxon>
        <taxon>Chromadorea</taxon>
        <taxon>Rhabditida</taxon>
        <taxon>Rhabditina</taxon>
        <taxon>Rhabditomorpha</taxon>
        <taxon>Rhabditoidea</taxon>
        <taxon>Rhabditidae</taxon>
        <taxon>Peloderinae</taxon>
        <taxon>Caenorhabditis</taxon>
    </lineage>
</organism>
<keyword evidence="2" id="KW-0812">Transmembrane</keyword>
<feature type="transmembrane region" description="Helical" evidence="2">
    <location>
        <begin position="82"/>
        <end position="106"/>
    </location>
</feature>
<evidence type="ECO:0000313" key="4">
    <source>
        <dbReference type="Proteomes" id="UP000835052"/>
    </source>
</evidence>
<protein>
    <submittedName>
        <fullName evidence="3">Uncharacterized protein</fullName>
    </submittedName>
</protein>
<dbReference type="EMBL" id="CAJGYM010000002">
    <property type="protein sequence ID" value="CAD6185577.1"/>
    <property type="molecule type" value="Genomic_DNA"/>
</dbReference>
<proteinExistence type="predicted"/>
<keyword evidence="4" id="KW-1185">Reference proteome</keyword>